<keyword evidence="1" id="KW-0677">Repeat</keyword>
<sequence length="292" mass="32258">MSGDVLRGPGFGDTSPAMRSSRESVRRADKVRLRQSRSVKTRGRHRKKMGGPATRRPSDWTAAGPPLGEYNLSSFSHLSEYIRGLSTAFQNGVDKPLMPLDMELENTIRLVDCIIQQRSTGLSQHIPALTSSLLPLLKSPLSASRIHALFVQLAGSVMPAHLRTFGKLLAHITLRLLKPECNLDPAWCQEDLPVAVKRAVNLLHTYTVPKRKDDPGFRRGYRVNSHTCSPTKRTMSTACTATPYPHRSLSRTKILAHKRAQKSGPGSVPPTHSPSRACRSEETRTSISSKDV</sequence>
<feature type="compositionally biased region" description="Basic and acidic residues" evidence="2">
    <location>
        <begin position="278"/>
        <end position="292"/>
    </location>
</feature>
<feature type="compositionally biased region" description="Basic and acidic residues" evidence="2">
    <location>
        <begin position="20"/>
        <end position="32"/>
    </location>
</feature>
<evidence type="ECO:0000256" key="2">
    <source>
        <dbReference type="SAM" id="MobiDB-lite"/>
    </source>
</evidence>
<dbReference type="EMBL" id="CAUEEQ010064000">
    <property type="protein sequence ID" value="CAJ0964902.1"/>
    <property type="molecule type" value="Genomic_DNA"/>
</dbReference>
<proteinExistence type="predicted"/>
<feature type="region of interest" description="Disordered" evidence="2">
    <location>
        <begin position="256"/>
        <end position="292"/>
    </location>
</feature>
<accession>A0ABN9MDT3</accession>
<evidence type="ECO:0000313" key="3">
    <source>
        <dbReference type="EMBL" id="CAJ0964902.1"/>
    </source>
</evidence>
<gene>
    <name evidence="3" type="ORF">RIMI_LOCUS19742032</name>
</gene>
<dbReference type="Proteomes" id="UP001176940">
    <property type="component" value="Unassembled WGS sequence"/>
</dbReference>
<evidence type="ECO:0000256" key="1">
    <source>
        <dbReference type="ARBA" id="ARBA00022737"/>
    </source>
</evidence>
<reference evidence="3" key="1">
    <citation type="submission" date="2023-07" db="EMBL/GenBank/DDBJ databases">
        <authorList>
            <person name="Stuckert A."/>
        </authorList>
    </citation>
    <scope>NUCLEOTIDE SEQUENCE</scope>
</reference>
<feature type="region of interest" description="Disordered" evidence="2">
    <location>
        <begin position="224"/>
        <end position="244"/>
    </location>
</feature>
<feature type="region of interest" description="Disordered" evidence="2">
    <location>
        <begin position="1"/>
        <end position="63"/>
    </location>
</feature>
<keyword evidence="4" id="KW-1185">Reference proteome</keyword>
<comment type="caution">
    <text evidence="3">The sequence shown here is derived from an EMBL/GenBank/DDBJ whole genome shotgun (WGS) entry which is preliminary data.</text>
</comment>
<dbReference type="PANTHER" id="PTHR23346">
    <property type="entry name" value="TRANSLATIONAL ACTIVATOR GCN1-RELATED"/>
    <property type="match status" value="1"/>
</dbReference>
<evidence type="ECO:0000313" key="4">
    <source>
        <dbReference type="Proteomes" id="UP001176940"/>
    </source>
</evidence>
<feature type="compositionally biased region" description="Basic residues" evidence="2">
    <location>
        <begin position="33"/>
        <end position="49"/>
    </location>
</feature>
<name>A0ABN9MDT3_9NEOB</name>
<protein>
    <submittedName>
        <fullName evidence="3">Uncharacterized protein</fullName>
    </submittedName>
</protein>
<feature type="compositionally biased region" description="Polar residues" evidence="2">
    <location>
        <begin position="224"/>
        <end position="240"/>
    </location>
</feature>
<dbReference type="PANTHER" id="PTHR23346:SF7">
    <property type="entry name" value="STALLED RIBOSOME SENSOR GCN1"/>
    <property type="match status" value="1"/>
</dbReference>
<organism evidence="3 4">
    <name type="scientific">Ranitomeya imitator</name>
    <name type="common">mimic poison frog</name>
    <dbReference type="NCBI Taxonomy" id="111125"/>
    <lineage>
        <taxon>Eukaryota</taxon>
        <taxon>Metazoa</taxon>
        <taxon>Chordata</taxon>
        <taxon>Craniata</taxon>
        <taxon>Vertebrata</taxon>
        <taxon>Euteleostomi</taxon>
        <taxon>Amphibia</taxon>
        <taxon>Batrachia</taxon>
        <taxon>Anura</taxon>
        <taxon>Neobatrachia</taxon>
        <taxon>Hyloidea</taxon>
        <taxon>Dendrobatidae</taxon>
        <taxon>Dendrobatinae</taxon>
        <taxon>Ranitomeya</taxon>
    </lineage>
</organism>